<dbReference type="PROSITE" id="PS50942">
    <property type="entry name" value="ENTH"/>
    <property type="match status" value="1"/>
</dbReference>
<comment type="caution">
    <text evidence="15">Lacks conserved residue(s) required for the propagation of feature annotation.</text>
</comment>
<evidence type="ECO:0000256" key="10">
    <source>
        <dbReference type="ARBA" id="ARBA00023180"/>
    </source>
</evidence>
<evidence type="ECO:0000256" key="11">
    <source>
        <dbReference type="ARBA" id="ARBA00062465"/>
    </source>
</evidence>
<comment type="subunit">
    <text evidence="11">Binds AP2A2. Interacts with AP2B1; clathrin competes with SNAP91.</text>
</comment>
<evidence type="ECO:0000256" key="15">
    <source>
        <dbReference type="PROSITE-ProRule" id="PRU00243"/>
    </source>
</evidence>
<keyword evidence="10" id="KW-0325">Glycoprotein</keyword>
<dbReference type="GO" id="GO:0072583">
    <property type="term" value="P:clathrin-dependent endocytosis"/>
    <property type="evidence" value="ECO:0007669"/>
    <property type="project" value="InterPro"/>
</dbReference>
<dbReference type="PANTHER" id="PTHR22951">
    <property type="entry name" value="CLATHRIN ASSEMBLY PROTEIN"/>
    <property type="match status" value="1"/>
</dbReference>
<keyword evidence="5" id="KW-1003">Cell membrane</keyword>
<dbReference type="SUPFAM" id="SSF48464">
    <property type="entry name" value="ENTH/VHS domain"/>
    <property type="match status" value="1"/>
</dbReference>
<evidence type="ECO:0000256" key="12">
    <source>
        <dbReference type="ARBA" id="ARBA00070426"/>
    </source>
</evidence>
<dbReference type="EMBL" id="VBQZ03000004">
    <property type="protein sequence ID" value="MXQ80368.1"/>
    <property type="molecule type" value="Genomic_DNA"/>
</dbReference>
<evidence type="ECO:0000259" key="17">
    <source>
        <dbReference type="PROSITE" id="PS50942"/>
    </source>
</evidence>
<dbReference type="GO" id="GO:0008168">
    <property type="term" value="F:methyltransferase activity"/>
    <property type="evidence" value="ECO:0007669"/>
    <property type="project" value="InterPro"/>
</dbReference>
<evidence type="ECO:0000313" key="18">
    <source>
        <dbReference type="EMBL" id="MXQ80368.1"/>
    </source>
</evidence>
<dbReference type="GO" id="GO:0005545">
    <property type="term" value="F:1-phosphatidylinositol binding"/>
    <property type="evidence" value="ECO:0007669"/>
    <property type="project" value="InterPro"/>
</dbReference>
<evidence type="ECO:0000256" key="5">
    <source>
        <dbReference type="ARBA" id="ARBA00022475"/>
    </source>
</evidence>
<evidence type="ECO:0000256" key="4">
    <source>
        <dbReference type="ARBA" id="ARBA00022448"/>
    </source>
</evidence>
<dbReference type="GO" id="GO:0015031">
    <property type="term" value="P:protein transport"/>
    <property type="evidence" value="ECO:0007669"/>
    <property type="project" value="UniProtKB-KW"/>
</dbReference>
<dbReference type="InterPro" id="IPR002877">
    <property type="entry name" value="RNA_MeTrfase_FtsJ_dom"/>
</dbReference>
<feature type="domain" description="ENTH" evidence="17">
    <location>
        <begin position="14"/>
        <end position="145"/>
    </location>
</feature>
<evidence type="ECO:0000256" key="1">
    <source>
        <dbReference type="ARBA" id="ARBA00004236"/>
    </source>
</evidence>
<gene>
    <name evidence="18" type="ORF">E5288_WYG006399</name>
</gene>
<keyword evidence="15" id="KW-1133">Transmembrane helix</keyword>
<dbReference type="SUPFAM" id="SSF53335">
    <property type="entry name" value="S-adenosyl-L-methionine-dependent methyltransferases"/>
    <property type="match status" value="1"/>
</dbReference>
<keyword evidence="8" id="KW-0653">Protein transport</keyword>
<keyword evidence="6" id="KW-0488">Methylation</keyword>
<dbReference type="FunFam" id="1.25.40.90:FF:000001">
    <property type="entry name" value="phosphatidylinositol-binding clathrin assembly protein-like isoform X1"/>
    <property type="match status" value="1"/>
</dbReference>
<evidence type="ECO:0000256" key="14">
    <source>
        <dbReference type="ARBA" id="ARBA00083065"/>
    </source>
</evidence>
<dbReference type="InterPro" id="IPR008942">
    <property type="entry name" value="ENTH_VHS"/>
</dbReference>
<evidence type="ECO:0000256" key="16">
    <source>
        <dbReference type="SAM" id="MobiDB-lite"/>
    </source>
</evidence>
<dbReference type="Gene3D" id="1.25.40.90">
    <property type="match status" value="1"/>
</dbReference>
<dbReference type="GO" id="GO:0098894">
    <property type="term" value="C:extrinsic component of presynaptic endocytic zone membrane"/>
    <property type="evidence" value="ECO:0007669"/>
    <property type="project" value="TreeGrafter"/>
</dbReference>
<dbReference type="GO" id="GO:0005905">
    <property type="term" value="C:clathrin-coated pit"/>
    <property type="evidence" value="ECO:0007669"/>
    <property type="project" value="TreeGrafter"/>
</dbReference>
<dbReference type="SMART" id="SM00273">
    <property type="entry name" value="ENTH"/>
    <property type="match status" value="1"/>
</dbReference>
<evidence type="ECO:0000256" key="7">
    <source>
        <dbReference type="ARBA" id="ARBA00022553"/>
    </source>
</evidence>
<protein>
    <recommendedName>
        <fullName evidence="12">Clathrin coat assembly protein AP180</fullName>
    </recommendedName>
    <alternativeName>
        <fullName evidence="14">91 kDa synaptosomal-associated protein</fullName>
    </alternativeName>
    <alternativeName>
        <fullName evidence="13">Clathrin coat-associated protein AP180</fullName>
    </alternativeName>
</protein>
<keyword evidence="19" id="KW-1185">Reference proteome</keyword>
<dbReference type="Pfam" id="PF07651">
    <property type="entry name" value="ANTH"/>
    <property type="match status" value="1"/>
</dbReference>
<dbReference type="Gene3D" id="1.20.58.150">
    <property type="entry name" value="ANTH domain"/>
    <property type="match status" value="1"/>
</dbReference>
<keyword evidence="9 15" id="KW-0472">Membrane</keyword>
<keyword evidence="7" id="KW-0597">Phosphoprotein</keyword>
<evidence type="ECO:0000256" key="8">
    <source>
        <dbReference type="ARBA" id="ARBA00022927"/>
    </source>
</evidence>
<dbReference type="InterPro" id="IPR011417">
    <property type="entry name" value="ANTH_dom"/>
</dbReference>
<dbReference type="GO" id="GO:0008021">
    <property type="term" value="C:synaptic vesicle"/>
    <property type="evidence" value="ECO:0007669"/>
    <property type="project" value="TreeGrafter"/>
</dbReference>
<reference evidence="18" key="1">
    <citation type="submission" date="2019-10" db="EMBL/GenBank/DDBJ databases">
        <title>The sequence and de novo assembly of the wild yak genome.</title>
        <authorList>
            <person name="Liu Y."/>
        </authorList>
    </citation>
    <scope>NUCLEOTIDE SEQUENCE [LARGE SCALE GENOMIC DNA]</scope>
    <source>
        <strain evidence="18">WY2019</strain>
    </source>
</reference>
<evidence type="ECO:0000256" key="2">
    <source>
        <dbReference type="ARBA" id="ARBA00004277"/>
    </source>
</evidence>
<evidence type="ECO:0000256" key="13">
    <source>
        <dbReference type="ARBA" id="ARBA00081660"/>
    </source>
</evidence>
<dbReference type="Pfam" id="PF01728">
    <property type="entry name" value="FtsJ"/>
    <property type="match status" value="1"/>
</dbReference>
<dbReference type="InterPro" id="IPR014712">
    <property type="entry name" value="ANTH_dom_sf"/>
</dbReference>
<dbReference type="Gene3D" id="3.40.50.150">
    <property type="entry name" value="Vaccinia Virus protein VP39"/>
    <property type="match status" value="1"/>
</dbReference>
<comment type="caution">
    <text evidence="18">The sequence shown here is derived from an EMBL/GenBank/DDBJ whole genome shotgun (WGS) entry which is preliminary data.</text>
</comment>
<name>A0A6B0QR53_9CETA</name>
<dbReference type="InterPro" id="IPR029063">
    <property type="entry name" value="SAM-dependent_MTases_sf"/>
</dbReference>
<dbReference type="GO" id="GO:0000149">
    <property type="term" value="F:SNARE binding"/>
    <property type="evidence" value="ECO:0007669"/>
    <property type="project" value="TreeGrafter"/>
</dbReference>
<proteinExistence type="inferred from homology"/>
<dbReference type="SUPFAM" id="SSF89009">
    <property type="entry name" value="GAT-like domain"/>
    <property type="match status" value="1"/>
</dbReference>
<keyword evidence="15" id="KW-0812">Transmembrane</keyword>
<evidence type="ECO:0000256" key="3">
    <source>
        <dbReference type="ARBA" id="ARBA00008011"/>
    </source>
</evidence>
<dbReference type="CDD" id="cd16985">
    <property type="entry name" value="ANTH_N_AP180"/>
    <property type="match status" value="1"/>
</dbReference>
<dbReference type="GO" id="GO:0032050">
    <property type="term" value="F:clathrin heavy chain binding"/>
    <property type="evidence" value="ECO:0007669"/>
    <property type="project" value="TreeGrafter"/>
</dbReference>
<dbReference type="InterPro" id="IPR045192">
    <property type="entry name" value="AP180-like"/>
</dbReference>
<organism evidence="18 19">
    <name type="scientific">Bos mutus</name>
    <name type="common">wild yak</name>
    <dbReference type="NCBI Taxonomy" id="72004"/>
    <lineage>
        <taxon>Eukaryota</taxon>
        <taxon>Metazoa</taxon>
        <taxon>Chordata</taxon>
        <taxon>Craniata</taxon>
        <taxon>Vertebrata</taxon>
        <taxon>Euteleostomi</taxon>
        <taxon>Mammalia</taxon>
        <taxon>Eutheria</taxon>
        <taxon>Laurasiatheria</taxon>
        <taxon>Artiodactyla</taxon>
        <taxon>Ruminantia</taxon>
        <taxon>Pecora</taxon>
        <taxon>Bovidae</taxon>
        <taxon>Bovinae</taxon>
        <taxon>Bos</taxon>
    </lineage>
</organism>
<evidence type="ECO:0000256" key="9">
    <source>
        <dbReference type="ARBA" id="ARBA00023136"/>
    </source>
</evidence>
<feature type="region of interest" description="Disordered" evidence="16">
    <location>
        <begin position="398"/>
        <end position="419"/>
    </location>
</feature>
<evidence type="ECO:0000313" key="19">
    <source>
        <dbReference type="Proteomes" id="UP000322234"/>
    </source>
</evidence>
<dbReference type="GO" id="GO:0030136">
    <property type="term" value="C:clathrin-coated vesicle"/>
    <property type="evidence" value="ECO:0007669"/>
    <property type="project" value="InterPro"/>
</dbReference>
<dbReference type="Proteomes" id="UP000322234">
    <property type="component" value="Unassembled WGS sequence"/>
</dbReference>
<comment type="similarity">
    <text evidence="3">Belongs to the PICALM/SNAP91 family.</text>
</comment>
<dbReference type="AlphaFoldDB" id="A0A6B0QR53"/>
<keyword evidence="4" id="KW-0813">Transport</keyword>
<sequence length="919" mass="97973">MSGQTLTDRIAAAQYSVTGSAVARAVCKATTHEVMGPKKKHLDYLIQATNETNVNIPQMADTLFERATNSSWVVVFKALVTTHHLMVHGNERFIQYLASRNTLFNLSNFLDKSGSHGYDMSTFIRRYSRYLNEKAFSYRQMAFDFARVKKGADGVMRTMAPEKLLKSMPILQGQIDALLEFDVHPNELTNGVINAAFMLLFKDLIKLFACYNDGVINLLEKFFEMKKGQCKDALEIYKRFLTRMTRVSEFLKVAEQVGIDKGDIPDLTQAPSSLMETLEQHLNTLEGKKPGNKYALRAVPLPFQSSPATTVTSPNSTPAKTIDTSPPVDLFATASAAVPVRLVHENAANCLLIFWLGFHFIFILVYLLCFPFLLFHLFCVWCDVDSLAALSSVPSEAQISDPFAPEPTPPATSAETSAAAASASTTTTVTAVTADVDLFGDAFAASPGEAPTASEGATAPAPPTPVAAALDACSGNDPFAPSEGSAEAAPELDLFAMKPPETSVPVISLVVIFLLSLSMSLNSCHPVDCIPVLAVSCIRNSRLHDVCVMKWFSSNHLQLACVFLVLDLFESAPEVAPAPKPEAAPSIDLFGTDAFSSPPQGASPVPESSLTADLLSVDTFVAPSPATTASPAKVDSSGVIDLFGDAFGSSASEPQPAPQAASSSSASADLLAAYCWQAPGQTVCEMGRSSKDKRDVYYRLAKEKGWRARSAFKLLQLDEEFQLFQGVTRAIDLCPAPGSWSQVLSQKIGGQGSGHVVAVDLQAMAPLPGVLQIQGDITQLGDLQWNAGEKKLTGGANWQPKVAPATWSAGVPPSAPLQGAVPPTSSVPPVAGAPSVGQPGAGFGMPPAGTGMPMMPQQPVMFAQPMMRPPFGVAAVPGTQCTESKGSVSILSVKMQLEVCYSSDYEGTPSSKIQCMYAL</sequence>
<dbReference type="FunFam" id="1.20.58.150:FF:000002">
    <property type="entry name" value="clathrin coat assembly protein AP180"/>
    <property type="match status" value="1"/>
</dbReference>
<feature type="transmembrane region" description="Helical" evidence="15">
    <location>
        <begin position="352"/>
        <end position="381"/>
    </location>
</feature>
<dbReference type="InterPro" id="IPR013809">
    <property type="entry name" value="ENTH"/>
</dbReference>
<dbReference type="GO" id="GO:0032259">
    <property type="term" value="P:methylation"/>
    <property type="evidence" value="ECO:0007669"/>
    <property type="project" value="InterPro"/>
</dbReference>
<accession>A0A6B0QR53</accession>
<comment type="subcellular location">
    <subcellularLocation>
        <location evidence="1">Cell membrane</location>
    </subcellularLocation>
    <subcellularLocation>
        <location evidence="2">Membrane</location>
        <location evidence="2">Coated pit</location>
        <topology evidence="2">Peripheral membrane protein</topology>
        <orientation evidence="2">Cytoplasmic side</orientation>
    </subcellularLocation>
</comment>
<dbReference type="GO" id="GO:0016185">
    <property type="term" value="P:synaptic vesicle budding from presynaptic endocytic zone membrane"/>
    <property type="evidence" value="ECO:0007669"/>
    <property type="project" value="TreeGrafter"/>
</dbReference>
<dbReference type="PANTHER" id="PTHR22951:SF4">
    <property type="entry name" value="CLATHRIN COAT ASSEMBLY PROTEIN AP180"/>
    <property type="match status" value="1"/>
</dbReference>
<dbReference type="GO" id="GO:0005546">
    <property type="term" value="F:phosphatidylinositol-4,5-bisphosphate binding"/>
    <property type="evidence" value="ECO:0007669"/>
    <property type="project" value="TreeGrafter"/>
</dbReference>
<evidence type="ECO:0000256" key="6">
    <source>
        <dbReference type="ARBA" id="ARBA00022481"/>
    </source>
</evidence>
<dbReference type="GO" id="GO:0048268">
    <property type="term" value="P:clathrin coat assembly"/>
    <property type="evidence" value="ECO:0007669"/>
    <property type="project" value="InterPro"/>
</dbReference>